<dbReference type="PANTHER" id="PTHR43000">
    <property type="entry name" value="DTDP-D-GLUCOSE 4,6-DEHYDRATASE-RELATED"/>
    <property type="match status" value="1"/>
</dbReference>
<evidence type="ECO:0000256" key="2">
    <source>
        <dbReference type="ARBA" id="ARBA00023027"/>
    </source>
</evidence>
<evidence type="ECO:0000313" key="5">
    <source>
        <dbReference type="EMBL" id="OOF96892.1"/>
    </source>
</evidence>
<evidence type="ECO:0000259" key="4">
    <source>
        <dbReference type="Pfam" id="PF16363"/>
    </source>
</evidence>
<keyword evidence="3" id="KW-0456">Lyase</keyword>
<keyword evidence="2" id="KW-0520">NAD</keyword>
<dbReference type="InterPro" id="IPR036291">
    <property type="entry name" value="NAD(P)-bd_dom_sf"/>
</dbReference>
<dbReference type="OrthoDB" id="331544at2759"/>
<dbReference type="VEuPathDB" id="FungiDB:ASPCADRAFT_168058"/>
<feature type="domain" description="NAD(P)-binding" evidence="4">
    <location>
        <begin position="26"/>
        <end position="334"/>
    </location>
</feature>
<protein>
    <recommendedName>
        <fullName evidence="4">NAD(P)-binding domain-containing protein</fullName>
    </recommendedName>
</protein>
<dbReference type="OMA" id="KLIPLMC"/>
<name>A0A1R3RQY8_ASPC5</name>
<accession>A0A1R3RQY8</accession>
<keyword evidence="6" id="KW-1185">Reference proteome</keyword>
<dbReference type="InterPro" id="IPR016040">
    <property type="entry name" value="NAD(P)-bd_dom"/>
</dbReference>
<dbReference type="Pfam" id="PF16363">
    <property type="entry name" value="GDP_Man_Dehyd"/>
    <property type="match status" value="1"/>
</dbReference>
<dbReference type="Proteomes" id="UP000188318">
    <property type="component" value="Unassembled WGS sequence"/>
</dbReference>
<dbReference type="AlphaFoldDB" id="A0A1R3RQY8"/>
<dbReference type="InterPro" id="IPR005888">
    <property type="entry name" value="dTDP_Gluc_deHydtase"/>
</dbReference>
<evidence type="ECO:0000256" key="3">
    <source>
        <dbReference type="ARBA" id="ARBA00023239"/>
    </source>
</evidence>
<organism evidence="5 6">
    <name type="scientific">Aspergillus carbonarius (strain ITEM 5010)</name>
    <dbReference type="NCBI Taxonomy" id="602072"/>
    <lineage>
        <taxon>Eukaryota</taxon>
        <taxon>Fungi</taxon>
        <taxon>Dikarya</taxon>
        <taxon>Ascomycota</taxon>
        <taxon>Pezizomycotina</taxon>
        <taxon>Eurotiomycetes</taxon>
        <taxon>Eurotiomycetidae</taxon>
        <taxon>Eurotiales</taxon>
        <taxon>Aspergillaceae</taxon>
        <taxon>Aspergillus</taxon>
        <taxon>Aspergillus subgen. Circumdati</taxon>
    </lineage>
</organism>
<dbReference type="FunFam" id="3.40.50.720:FF:000304">
    <property type="entry name" value="UDP-glucose 4,6-dehydratase"/>
    <property type="match status" value="1"/>
</dbReference>
<proteinExistence type="predicted"/>
<sequence>MTVQELGLGGNGESADNGISNVKTILVTGGAGFIGGWFVRHFLRAYGERYTILCFDILDYCASKRNILPVEHLPNFHFIEGDLCNPLSVTAIFEQFRVDAVVHFAANSHVDHSFINPITFTQNNVTGTHILLEAARKSRTVRRFIHVSTDEVYGENEPGPRYAFTEDDRLNPTNPYSASKAAGEMIVNAYLHSFHMPIIITRCNNVFGPYQYPEKLIPKLAMQMLHSKRMTVHGDGKAMRGFVFASDVMNAFDIIFHRGVVSETYNISSREQVQVRDVAEKILQWFHPGCSEDREQYLEMVEDRPFNDRMYWTDDSKLRLLGWAEQVSFDDALAITLEWYREYGDTFWPKTEPAGETNGRVT</sequence>
<dbReference type="Gene3D" id="3.90.25.10">
    <property type="entry name" value="UDP-galactose 4-epimerase, domain 1"/>
    <property type="match status" value="1"/>
</dbReference>
<evidence type="ECO:0000313" key="6">
    <source>
        <dbReference type="Proteomes" id="UP000188318"/>
    </source>
</evidence>
<dbReference type="EMBL" id="KV907498">
    <property type="protein sequence ID" value="OOF96892.1"/>
    <property type="molecule type" value="Genomic_DNA"/>
</dbReference>
<dbReference type="STRING" id="602072.A0A1R3RQY8"/>
<dbReference type="GO" id="GO:0009225">
    <property type="term" value="P:nucleotide-sugar metabolic process"/>
    <property type="evidence" value="ECO:0007669"/>
    <property type="project" value="InterPro"/>
</dbReference>
<dbReference type="Gene3D" id="3.40.50.720">
    <property type="entry name" value="NAD(P)-binding Rossmann-like Domain"/>
    <property type="match status" value="1"/>
</dbReference>
<dbReference type="GO" id="GO:0008460">
    <property type="term" value="F:dTDP-glucose 4,6-dehydratase activity"/>
    <property type="evidence" value="ECO:0007669"/>
    <property type="project" value="InterPro"/>
</dbReference>
<comment type="cofactor">
    <cofactor evidence="1">
        <name>NAD(+)</name>
        <dbReference type="ChEBI" id="CHEBI:57540"/>
    </cofactor>
</comment>
<reference evidence="6" key="1">
    <citation type="journal article" date="2017" name="Genome Biol.">
        <title>Comparative genomics reveals high biological diversity and specific adaptations in the industrially and medically important fungal genus Aspergillus.</title>
        <authorList>
            <person name="de Vries R.P."/>
            <person name="Riley R."/>
            <person name="Wiebenga A."/>
            <person name="Aguilar-Osorio G."/>
            <person name="Amillis S."/>
            <person name="Uchima C.A."/>
            <person name="Anderluh G."/>
            <person name="Asadollahi M."/>
            <person name="Askin M."/>
            <person name="Barry K."/>
            <person name="Battaglia E."/>
            <person name="Bayram O."/>
            <person name="Benocci T."/>
            <person name="Braus-Stromeyer S.A."/>
            <person name="Caldana C."/>
            <person name="Canovas D."/>
            <person name="Cerqueira G.C."/>
            <person name="Chen F."/>
            <person name="Chen W."/>
            <person name="Choi C."/>
            <person name="Clum A."/>
            <person name="Dos Santos R.A."/>
            <person name="Damasio A.R."/>
            <person name="Diallinas G."/>
            <person name="Emri T."/>
            <person name="Fekete E."/>
            <person name="Flipphi M."/>
            <person name="Freyberg S."/>
            <person name="Gallo A."/>
            <person name="Gournas C."/>
            <person name="Habgood R."/>
            <person name="Hainaut M."/>
            <person name="Harispe M.L."/>
            <person name="Henrissat B."/>
            <person name="Hilden K.S."/>
            <person name="Hope R."/>
            <person name="Hossain A."/>
            <person name="Karabika E."/>
            <person name="Karaffa L."/>
            <person name="Karanyi Z."/>
            <person name="Krasevec N."/>
            <person name="Kuo A."/>
            <person name="Kusch H."/>
            <person name="LaButti K."/>
            <person name="Lagendijk E.L."/>
            <person name="Lapidus A."/>
            <person name="Levasseur A."/>
            <person name="Lindquist E."/>
            <person name="Lipzen A."/>
            <person name="Logrieco A.F."/>
            <person name="MacCabe A."/>
            <person name="Maekelae M.R."/>
            <person name="Malavazi I."/>
            <person name="Melin P."/>
            <person name="Meyer V."/>
            <person name="Mielnichuk N."/>
            <person name="Miskei M."/>
            <person name="Molnar A.P."/>
            <person name="Mule G."/>
            <person name="Ngan C.Y."/>
            <person name="Orejas M."/>
            <person name="Orosz E."/>
            <person name="Ouedraogo J.P."/>
            <person name="Overkamp K.M."/>
            <person name="Park H.-S."/>
            <person name="Perrone G."/>
            <person name="Piumi F."/>
            <person name="Punt P.J."/>
            <person name="Ram A.F."/>
            <person name="Ramon A."/>
            <person name="Rauscher S."/>
            <person name="Record E."/>
            <person name="Riano-Pachon D.M."/>
            <person name="Robert V."/>
            <person name="Roehrig J."/>
            <person name="Ruller R."/>
            <person name="Salamov A."/>
            <person name="Salih N.S."/>
            <person name="Samson R.A."/>
            <person name="Sandor E."/>
            <person name="Sanguinetti M."/>
            <person name="Schuetze T."/>
            <person name="Sepcic K."/>
            <person name="Shelest E."/>
            <person name="Sherlock G."/>
            <person name="Sophianopoulou V."/>
            <person name="Squina F.M."/>
            <person name="Sun H."/>
            <person name="Susca A."/>
            <person name="Todd R.B."/>
            <person name="Tsang A."/>
            <person name="Unkles S.E."/>
            <person name="van de Wiele N."/>
            <person name="van Rossen-Uffink D."/>
            <person name="Oliveira J.V."/>
            <person name="Vesth T.C."/>
            <person name="Visser J."/>
            <person name="Yu J.-H."/>
            <person name="Zhou M."/>
            <person name="Andersen M.R."/>
            <person name="Archer D.B."/>
            <person name="Baker S.E."/>
            <person name="Benoit I."/>
            <person name="Brakhage A.A."/>
            <person name="Braus G.H."/>
            <person name="Fischer R."/>
            <person name="Frisvad J.C."/>
            <person name="Goldman G.H."/>
            <person name="Houbraken J."/>
            <person name="Oakley B."/>
            <person name="Pocsi I."/>
            <person name="Scazzocchio C."/>
            <person name="Seiboth B."/>
            <person name="vanKuyk P.A."/>
            <person name="Wortman J."/>
            <person name="Dyer P.S."/>
            <person name="Grigoriev I.V."/>
        </authorList>
    </citation>
    <scope>NUCLEOTIDE SEQUENCE [LARGE SCALE GENOMIC DNA]</scope>
    <source>
        <strain evidence="6">ITEM 5010</strain>
    </source>
</reference>
<evidence type="ECO:0000256" key="1">
    <source>
        <dbReference type="ARBA" id="ARBA00001911"/>
    </source>
</evidence>
<dbReference type="SUPFAM" id="SSF51735">
    <property type="entry name" value="NAD(P)-binding Rossmann-fold domains"/>
    <property type="match status" value="1"/>
</dbReference>
<dbReference type="CDD" id="cd05246">
    <property type="entry name" value="dTDP_GD_SDR_e"/>
    <property type="match status" value="1"/>
</dbReference>
<gene>
    <name evidence="5" type="ORF">ASPCADRAFT_168058</name>
</gene>